<comment type="caution">
    <text evidence="1">The sequence shown here is derived from an EMBL/GenBank/DDBJ whole genome shotgun (WGS) entry which is preliminary data.</text>
</comment>
<evidence type="ECO:0000313" key="1">
    <source>
        <dbReference type="EMBL" id="CAG8493662.1"/>
    </source>
</evidence>
<dbReference type="Proteomes" id="UP000789860">
    <property type="component" value="Unassembled WGS sequence"/>
</dbReference>
<reference evidence="1" key="1">
    <citation type="submission" date="2021-06" db="EMBL/GenBank/DDBJ databases">
        <authorList>
            <person name="Kallberg Y."/>
            <person name="Tangrot J."/>
            <person name="Rosling A."/>
        </authorList>
    </citation>
    <scope>NUCLEOTIDE SEQUENCE</scope>
    <source>
        <strain evidence="1">AU212A</strain>
    </source>
</reference>
<dbReference type="EMBL" id="CAJVPM010002860">
    <property type="protein sequence ID" value="CAG8493662.1"/>
    <property type="molecule type" value="Genomic_DNA"/>
</dbReference>
<accession>A0ACA9KWU3</accession>
<protein>
    <submittedName>
        <fullName evidence="1">10747_t:CDS:1</fullName>
    </submittedName>
</protein>
<evidence type="ECO:0000313" key="2">
    <source>
        <dbReference type="Proteomes" id="UP000789860"/>
    </source>
</evidence>
<sequence length="468" mass="53297">MSVAPPSITFSTSLGITSAISSGVMSTALPDTTSTTSLDVISVASMNIRPVSLASVDTSPLVVTTLNLSPDEKRSLLYNLKGLLEIPMDDFDDNWWPLVSNIWTKWDSYKHADGDIRKVFACHFMKHRESSTRKKENILNEKHRITKTRPSDLCHAKVKVSWLITSKVVIRTLVENEAIKNYSPQAITAAVKEYAATKLGLGASVRELNRKEVTNIKYKVRGPMEAHLIGSSDLKSDISEAITYLKNQGYLVENYRVPSSLLKIQRTKPTDMTGVCLLFISVILLDVGMWRSESESAAFNYHINKVSAYSVEDDILKEIHKFPLPFQHLLIKEACAVINRLKKGKGVLGLTSLDCHCLFRNRYLLPCKHIFYEHMYSNNLLTTDIWKKFQETFEESEFEVYVSQESFVEYVQSEQQKSAENRRIAVVELTERVRDRYWCVEETGNVERVESYISMLETSLNPIILQFN</sequence>
<name>A0ACA9KWU3_9GLOM</name>
<proteinExistence type="predicted"/>
<keyword evidence="2" id="KW-1185">Reference proteome</keyword>
<gene>
    <name evidence="1" type="ORF">SCALOS_LOCUS2935</name>
</gene>
<organism evidence="1 2">
    <name type="scientific">Scutellospora calospora</name>
    <dbReference type="NCBI Taxonomy" id="85575"/>
    <lineage>
        <taxon>Eukaryota</taxon>
        <taxon>Fungi</taxon>
        <taxon>Fungi incertae sedis</taxon>
        <taxon>Mucoromycota</taxon>
        <taxon>Glomeromycotina</taxon>
        <taxon>Glomeromycetes</taxon>
        <taxon>Diversisporales</taxon>
        <taxon>Gigasporaceae</taxon>
        <taxon>Scutellospora</taxon>
    </lineage>
</organism>